<dbReference type="GO" id="GO:0046872">
    <property type="term" value="F:metal ion binding"/>
    <property type="evidence" value="ECO:0007669"/>
    <property type="project" value="UniProtKB-KW"/>
</dbReference>
<dbReference type="Proteomes" id="UP000430564">
    <property type="component" value="Unassembled WGS sequence"/>
</dbReference>
<dbReference type="InterPro" id="IPR050072">
    <property type="entry name" value="Peptidase_M20A"/>
</dbReference>
<evidence type="ECO:0000313" key="7">
    <source>
        <dbReference type="Proteomes" id="UP000430564"/>
    </source>
</evidence>
<evidence type="ECO:0000259" key="5">
    <source>
        <dbReference type="Pfam" id="PF07687"/>
    </source>
</evidence>
<dbReference type="InterPro" id="IPR002933">
    <property type="entry name" value="Peptidase_M20"/>
</dbReference>
<dbReference type="Gene3D" id="3.40.630.10">
    <property type="entry name" value="Zn peptidases"/>
    <property type="match status" value="1"/>
</dbReference>
<keyword evidence="4" id="KW-0862">Zinc</keyword>
<accession>A0A6I1EQQ5</accession>
<comment type="cofactor">
    <cofactor evidence="1">
        <name>Zn(2+)</name>
        <dbReference type="ChEBI" id="CHEBI:29105"/>
    </cofactor>
</comment>
<evidence type="ECO:0000256" key="4">
    <source>
        <dbReference type="ARBA" id="ARBA00022833"/>
    </source>
</evidence>
<dbReference type="PROSITE" id="PS00758">
    <property type="entry name" value="ARGE_DAPE_CPG2_1"/>
    <property type="match status" value="1"/>
</dbReference>
<dbReference type="Pfam" id="PF01546">
    <property type="entry name" value="Peptidase_M20"/>
    <property type="match status" value="1"/>
</dbReference>
<gene>
    <name evidence="6" type="ORF">GBM95_09030</name>
</gene>
<dbReference type="InterPro" id="IPR001261">
    <property type="entry name" value="ArgE/DapE_CS"/>
</dbReference>
<dbReference type="PANTHER" id="PTHR43808:SF17">
    <property type="entry name" value="PEPTIDASE M20"/>
    <property type="match status" value="1"/>
</dbReference>
<evidence type="ECO:0000256" key="2">
    <source>
        <dbReference type="ARBA" id="ARBA00022723"/>
    </source>
</evidence>
<feature type="domain" description="Peptidase M20 dimerisation" evidence="5">
    <location>
        <begin position="203"/>
        <end position="298"/>
    </location>
</feature>
<evidence type="ECO:0000256" key="3">
    <source>
        <dbReference type="ARBA" id="ARBA00022801"/>
    </source>
</evidence>
<comment type="caution">
    <text evidence="6">The sequence shown here is derived from an EMBL/GenBank/DDBJ whole genome shotgun (WGS) entry which is preliminary data.</text>
</comment>
<evidence type="ECO:0000256" key="1">
    <source>
        <dbReference type="ARBA" id="ARBA00001947"/>
    </source>
</evidence>
<keyword evidence="3 6" id="KW-0378">Hydrolase</keyword>
<dbReference type="SUPFAM" id="SSF55031">
    <property type="entry name" value="Bacterial exopeptidase dimerisation domain"/>
    <property type="match status" value="1"/>
</dbReference>
<dbReference type="Pfam" id="PF07687">
    <property type="entry name" value="M20_dimer"/>
    <property type="match status" value="1"/>
</dbReference>
<dbReference type="Gene3D" id="3.30.70.360">
    <property type="match status" value="1"/>
</dbReference>
<sequence>MTQANIPPISPAARDALETIAGLPEVQKALEYIHDRTDAAIRLQVELCEIPAPTFREEVRAKRIVELMHECGLEDVAIDGIGNVVGRWQGTDPNGPLLAIGAHMDTVFPEGTDVTVRQEGNRYYGPGIGDNCAGLRAVLETLRAMKAAGIRTKGSILFMGTVGEEGLGDIRGSKYLFDQSGLPVDGLLAVDNTDVGRILYGAIGSHRWRFTVKGPGGHSYGAFGVTPSAIHAICIAGAKVAYLKVPDEPKTTFTIGTIRGGTSVNTIAAECSVDVDIRSLAMEPMLKLEKEIREAFAAGVEEENRIWGITDPEKKLRLVEEMIGDRPAGLRPHDCPVLQASRAAQAELGIPLTNYGFSSTDANKPMSMGIPSTCLSAGGKQMRTHTIHEYFDAVDIHLGPQLIMLSALALVGTDATDPMLPVRDHAKA</sequence>
<reference evidence="6 7" key="1">
    <citation type="submission" date="2019-10" db="EMBL/GenBank/DDBJ databases">
        <title>Genome diversity of Sutterella seckii.</title>
        <authorList>
            <person name="Chaplin A.V."/>
            <person name="Sokolova S.R."/>
            <person name="Mosin K.A."/>
            <person name="Ivanova E.L."/>
            <person name="Kochetkova T.O."/>
            <person name="Goltsov A.Y."/>
            <person name="Trofimov D.Y."/>
            <person name="Efimov B.A."/>
        </authorList>
    </citation>
    <scope>NUCLEOTIDE SEQUENCE [LARGE SCALE GENOMIC DNA]</scope>
    <source>
        <strain evidence="6 7">ASD393</strain>
    </source>
</reference>
<dbReference type="InterPro" id="IPR036264">
    <property type="entry name" value="Bact_exopeptidase_dim_dom"/>
</dbReference>
<protein>
    <submittedName>
        <fullName evidence="6">M20/M25/M40 family metallo-hydrolase</fullName>
    </submittedName>
</protein>
<dbReference type="PANTHER" id="PTHR43808">
    <property type="entry name" value="ACETYLORNITHINE DEACETYLASE"/>
    <property type="match status" value="1"/>
</dbReference>
<dbReference type="RefSeq" id="WP_152158804.1">
    <property type="nucleotide sequence ID" value="NZ_WEHX01000073.1"/>
</dbReference>
<organism evidence="6 7">
    <name type="scientific">Sutterella seckii</name>
    <dbReference type="NCBI Taxonomy" id="1944635"/>
    <lineage>
        <taxon>Bacteria</taxon>
        <taxon>Pseudomonadati</taxon>
        <taxon>Pseudomonadota</taxon>
        <taxon>Betaproteobacteria</taxon>
        <taxon>Burkholderiales</taxon>
        <taxon>Sutterellaceae</taxon>
        <taxon>Sutterella</taxon>
    </lineage>
</organism>
<keyword evidence="2" id="KW-0479">Metal-binding</keyword>
<dbReference type="EMBL" id="WEHX01000073">
    <property type="protein sequence ID" value="KAB7656319.1"/>
    <property type="molecule type" value="Genomic_DNA"/>
</dbReference>
<proteinExistence type="predicted"/>
<dbReference type="GO" id="GO:0016787">
    <property type="term" value="F:hydrolase activity"/>
    <property type="evidence" value="ECO:0007669"/>
    <property type="project" value="UniProtKB-KW"/>
</dbReference>
<dbReference type="InterPro" id="IPR011650">
    <property type="entry name" value="Peptidase_M20_dimer"/>
</dbReference>
<evidence type="ECO:0000313" key="6">
    <source>
        <dbReference type="EMBL" id="KAB7656319.1"/>
    </source>
</evidence>
<dbReference type="OrthoDB" id="9783294at2"/>
<dbReference type="SUPFAM" id="SSF53187">
    <property type="entry name" value="Zn-dependent exopeptidases"/>
    <property type="match status" value="1"/>
</dbReference>
<dbReference type="AlphaFoldDB" id="A0A6I1EQQ5"/>
<name>A0A6I1EQQ5_9BURK</name>